<dbReference type="Gene3D" id="2.130.10.30">
    <property type="entry name" value="Regulator of chromosome condensation 1/beta-lactamase-inhibitor protein II"/>
    <property type="match status" value="1"/>
</dbReference>
<dbReference type="PRINTS" id="PR00633">
    <property type="entry name" value="RCCNDNSATION"/>
</dbReference>
<name>A0A0A9X6I3_LYGHE</name>
<evidence type="ECO:0000256" key="1">
    <source>
        <dbReference type="ARBA" id="ARBA00022658"/>
    </source>
</evidence>
<dbReference type="PANTHER" id="PTHR45982:SF1">
    <property type="entry name" value="REGULATOR OF CHROMOSOME CONDENSATION"/>
    <property type="match status" value="1"/>
</dbReference>
<accession>A0A0A9X6I3</accession>
<sequence length="439" mass="47390">EIRFPLPLLLHCCIMAPGRQSLKRSNSVAANRVIQKKVRMSENEPTTNGVIATTRQVREPGIIMVFGDGDTGQLGLTMDVTEKSRPAVVPNVENIIDVAAGGMHTVCLTANHSLITFGCNDEGALGRDTNEEGSEAIPGPVEIPGKVVQISAGDSHTAALLDNGTIYIFGTFRDHHGSLGLLKANVEKLPILLESKMKFTKIASGCHHLALLGVDGNIYTVGSGEQGQLGRLSERQATRDCRQGSGQLLTPHLIRIKQKYTGKFVDIWTGSYNTLAKDVDGNIHVWGLNNYKQLGADEDTHFHPVIVKSFKGHTWTKISGGEHHTLCLDSKGDVYVLGRKEYGRLGLGQDSEDAIVPTKVEVCPGKKVVGISSGSFASFALVEDGSLYSWGQGSTMLGVGDEDDRWNPTLVKSKQLENRKIVQVESGGQHTVVLVHPSS</sequence>
<dbReference type="PANTHER" id="PTHR45982">
    <property type="entry name" value="REGULATOR OF CHROMOSOME CONDENSATION"/>
    <property type="match status" value="1"/>
</dbReference>
<dbReference type="AlphaFoldDB" id="A0A0A9X6I3"/>
<feature type="repeat" description="RCC1" evidence="3">
    <location>
        <begin position="281"/>
        <end position="331"/>
    </location>
</feature>
<dbReference type="EMBL" id="GBHO01028348">
    <property type="protein sequence ID" value="JAG15256.1"/>
    <property type="molecule type" value="Transcribed_RNA"/>
</dbReference>
<feature type="repeat" description="RCC1" evidence="3">
    <location>
        <begin position="164"/>
        <end position="215"/>
    </location>
</feature>
<evidence type="ECO:0000256" key="3">
    <source>
        <dbReference type="PROSITE-ProRule" id="PRU00235"/>
    </source>
</evidence>
<reference evidence="5" key="2">
    <citation type="submission" date="2014-07" db="EMBL/GenBank/DDBJ databases">
        <authorList>
            <person name="Hull J."/>
        </authorList>
    </citation>
    <scope>NUCLEOTIDE SEQUENCE</scope>
</reference>
<dbReference type="PROSITE" id="PS00625">
    <property type="entry name" value="RCC1_1"/>
    <property type="match status" value="1"/>
</dbReference>
<dbReference type="InterPro" id="IPR009091">
    <property type="entry name" value="RCC1/BLIP-II"/>
</dbReference>
<protein>
    <submittedName>
        <fullName evidence="5">Regulator of chromosome condensation</fullName>
    </submittedName>
</protein>
<evidence type="ECO:0000259" key="4">
    <source>
        <dbReference type="Pfam" id="PF25390"/>
    </source>
</evidence>
<evidence type="ECO:0000313" key="6">
    <source>
        <dbReference type="EMBL" id="JAQ09755.1"/>
    </source>
</evidence>
<dbReference type="GO" id="GO:0005737">
    <property type="term" value="C:cytoplasm"/>
    <property type="evidence" value="ECO:0007669"/>
    <property type="project" value="TreeGrafter"/>
</dbReference>
<reference evidence="6" key="3">
    <citation type="journal article" date="2016" name="Gigascience">
        <title>De novo construction of an expanded transcriptome assembly for the western tarnished plant bug, Lygus hesperus.</title>
        <authorList>
            <person name="Tassone E.E."/>
            <person name="Geib S.M."/>
            <person name="Hall B."/>
            <person name="Fabrick J.A."/>
            <person name="Brent C.S."/>
            <person name="Hull J.J."/>
        </authorList>
    </citation>
    <scope>NUCLEOTIDE SEQUENCE</scope>
</reference>
<feature type="non-terminal residue" evidence="5">
    <location>
        <position position="1"/>
    </location>
</feature>
<feature type="domain" description="RCC1-like" evidence="4">
    <location>
        <begin position="63"/>
        <end position="433"/>
    </location>
</feature>
<feature type="repeat" description="RCC1" evidence="3">
    <location>
        <begin position="112"/>
        <end position="163"/>
    </location>
</feature>
<dbReference type="InterPro" id="IPR051553">
    <property type="entry name" value="Ran_GTPase-activating"/>
</dbReference>
<organism evidence="5">
    <name type="scientific">Lygus hesperus</name>
    <name type="common">Western plant bug</name>
    <dbReference type="NCBI Taxonomy" id="30085"/>
    <lineage>
        <taxon>Eukaryota</taxon>
        <taxon>Metazoa</taxon>
        <taxon>Ecdysozoa</taxon>
        <taxon>Arthropoda</taxon>
        <taxon>Hexapoda</taxon>
        <taxon>Insecta</taxon>
        <taxon>Pterygota</taxon>
        <taxon>Neoptera</taxon>
        <taxon>Paraneoptera</taxon>
        <taxon>Hemiptera</taxon>
        <taxon>Heteroptera</taxon>
        <taxon>Panheteroptera</taxon>
        <taxon>Cimicomorpha</taxon>
        <taxon>Miridae</taxon>
        <taxon>Mirini</taxon>
        <taxon>Lygus</taxon>
    </lineage>
</organism>
<dbReference type="PROSITE" id="PS50012">
    <property type="entry name" value="RCC1_3"/>
    <property type="match status" value="7"/>
</dbReference>
<feature type="repeat" description="RCC1" evidence="3">
    <location>
        <begin position="385"/>
        <end position="437"/>
    </location>
</feature>
<dbReference type="Pfam" id="PF25390">
    <property type="entry name" value="WD40_RLD"/>
    <property type="match status" value="1"/>
</dbReference>
<feature type="repeat" description="RCC1" evidence="3">
    <location>
        <begin position="216"/>
        <end position="280"/>
    </location>
</feature>
<dbReference type="EMBL" id="GDHC01008874">
    <property type="protein sequence ID" value="JAQ09755.1"/>
    <property type="molecule type" value="Transcribed_RNA"/>
</dbReference>
<proteinExistence type="predicted"/>
<feature type="repeat" description="RCC1" evidence="3">
    <location>
        <begin position="332"/>
        <end position="384"/>
    </location>
</feature>
<feature type="repeat" description="RCC1" evidence="3">
    <location>
        <begin position="61"/>
        <end position="111"/>
    </location>
</feature>
<evidence type="ECO:0000256" key="2">
    <source>
        <dbReference type="ARBA" id="ARBA00022737"/>
    </source>
</evidence>
<dbReference type="SUPFAM" id="SSF50985">
    <property type="entry name" value="RCC1/BLIP-II"/>
    <property type="match status" value="1"/>
</dbReference>
<keyword evidence="1" id="KW-0344">Guanine-nucleotide releasing factor</keyword>
<dbReference type="PROSITE" id="PS00626">
    <property type="entry name" value="RCC1_2"/>
    <property type="match status" value="4"/>
</dbReference>
<dbReference type="InterPro" id="IPR058923">
    <property type="entry name" value="RCC1-like_dom"/>
</dbReference>
<evidence type="ECO:0000313" key="5">
    <source>
        <dbReference type="EMBL" id="JAG15256.1"/>
    </source>
</evidence>
<reference evidence="5" key="1">
    <citation type="journal article" date="2014" name="PLoS ONE">
        <title>Transcriptome-Based Identification of ABC Transporters in the Western Tarnished Plant Bug Lygus hesperus.</title>
        <authorList>
            <person name="Hull J.J."/>
            <person name="Chaney K."/>
            <person name="Geib S.M."/>
            <person name="Fabrick J.A."/>
            <person name="Brent C.S."/>
            <person name="Walsh D."/>
            <person name="Lavine L.C."/>
        </authorList>
    </citation>
    <scope>NUCLEOTIDE SEQUENCE</scope>
</reference>
<keyword evidence="2" id="KW-0677">Repeat</keyword>
<dbReference type="GO" id="GO:0005085">
    <property type="term" value="F:guanyl-nucleotide exchange factor activity"/>
    <property type="evidence" value="ECO:0007669"/>
    <property type="project" value="TreeGrafter"/>
</dbReference>
<gene>
    <name evidence="5" type="primary">rcc1</name>
    <name evidence="6" type="synonym">rcc1_1</name>
    <name evidence="5" type="ORF">CM83_77570</name>
    <name evidence="6" type="ORF">g.82135</name>
</gene>
<dbReference type="InterPro" id="IPR000408">
    <property type="entry name" value="Reg_chr_condens"/>
</dbReference>